<keyword evidence="2" id="KW-1185">Reference proteome</keyword>
<reference evidence="1 2" key="1">
    <citation type="submission" date="2021-04" db="EMBL/GenBank/DDBJ databases">
        <authorList>
            <person name="Shkoporov A.N."/>
            <person name="Stockdale S.R."/>
            <person name="Guerin E."/>
            <person name="Ross R.P."/>
            <person name="Hill C."/>
        </authorList>
    </citation>
    <scope>NUCLEOTIDE SEQUENCE [LARGE SCALE GENOMIC DNA]</scope>
    <source>
        <strain evidence="2">cr25_1</strain>
    </source>
</reference>
<sequence length="33" mass="3794">MSLNSNSIRGIFFVSNYINFSFDACFEVNDNDI</sequence>
<accession>A0AAE7V4Y2</accession>
<dbReference type="KEGG" id="vg:75690791"/>
<dbReference type="GeneID" id="75690791"/>
<organism evidence="1 2">
    <name type="scientific">uncultured phage cr25_1</name>
    <dbReference type="NCBI Taxonomy" id="2986395"/>
    <lineage>
        <taxon>Viruses</taxon>
        <taxon>Duplodnaviria</taxon>
        <taxon>Heunggongvirae</taxon>
        <taxon>Uroviricota</taxon>
        <taxon>Caudoviricetes</taxon>
        <taxon>Crassvirales</taxon>
        <taxon>Crevaviridae</taxon>
        <taxon>Coarsevirinae</taxon>
        <taxon>Junduvirus</taxon>
        <taxon>Junduvirus copri</taxon>
    </lineage>
</organism>
<proteinExistence type="predicted"/>
<evidence type="ECO:0000313" key="2">
    <source>
        <dbReference type="Proteomes" id="UP000827441"/>
    </source>
</evidence>
<dbReference type="Proteomes" id="UP000827441">
    <property type="component" value="Segment"/>
</dbReference>
<gene>
    <name evidence="1" type="primary">gp_23229</name>
</gene>
<protein>
    <submittedName>
        <fullName evidence="1">Uncharacterized protein</fullName>
    </submittedName>
</protein>
<dbReference type="EMBL" id="MZ130487">
    <property type="protein sequence ID" value="QWM90296.1"/>
    <property type="molecule type" value="Genomic_DNA"/>
</dbReference>
<evidence type="ECO:0000313" key="1">
    <source>
        <dbReference type="EMBL" id="QWM90296.1"/>
    </source>
</evidence>
<name>A0AAE7V4Y2_9CAUD</name>
<dbReference type="RefSeq" id="YP_010359868.1">
    <property type="nucleotide sequence ID" value="NC_062777.1"/>
</dbReference>